<protein>
    <submittedName>
        <fullName evidence="10">Cytochrome c oxidase subunit 3</fullName>
    </submittedName>
</protein>
<dbReference type="InterPro" id="IPR035973">
    <property type="entry name" value="Cyt_c_oxidase_su3-like_sf"/>
</dbReference>
<comment type="caution">
    <text evidence="10">The sequence shown here is derived from an EMBL/GenBank/DDBJ whole genome shotgun (WGS) entry which is preliminary data.</text>
</comment>
<dbReference type="RefSeq" id="WP_308984737.1">
    <property type="nucleotide sequence ID" value="NZ_JARXIC010000009.1"/>
</dbReference>
<dbReference type="InterPro" id="IPR000298">
    <property type="entry name" value="Cyt_c_oxidase-like_su3"/>
</dbReference>
<evidence type="ECO:0000313" key="10">
    <source>
        <dbReference type="EMBL" id="MDQ8194257.1"/>
    </source>
</evidence>
<evidence type="ECO:0000313" key="11">
    <source>
        <dbReference type="Proteomes" id="UP001243717"/>
    </source>
</evidence>
<dbReference type="InterPro" id="IPR013833">
    <property type="entry name" value="Cyt_c_oxidase_su3_a-hlx"/>
</dbReference>
<organism evidence="10 11">
    <name type="scientific">Thalassobacterium sedimentorum</name>
    <dbReference type="NCBI Taxonomy" id="3041258"/>
    <lineage>
        <taxon>Bacteria</taxon>
        <taxon>Pseudomonadati</taxon>
        <taxon>Verrucomicrobiota</taxon>
        <taxon>Opitutia</taxon>
        <taxon>Puniceicoccales</taxon>
        <taxon>Coraliomargaritaceae</taxon>
        <taxon>Thalassobacterium</taxon>
    </lineage>
</organism>
<dbReference type="Pfam" id="PF00510">
    <property type="entry name" value="COX3"/>
    <property type="match status" value="1"/>
</dbReference>
<feature type="transmembrane region" description="Helical" evidence="8">
    <location>
        <begin position="179"/>
        <end position="198"/>
    </location>
</feature>
<evidence type="ECO:0000256" key="1">
    <source>
        <dbReference type="ARBA" id="ARBA00004651"/>
    </source>
</evidence>
<comment type="subcellular location">
    <subcellularLocation>
        <location evidence="1 7">Cell membrane</location>
        <topology evidence="1 7">Multi-pass membrane protein</topology>
    </subcellularLocation>
</comment>
<accession>A0ABU1AHT8</accession>
<feature type="transmembrane region" description="Helical" evidence="8">
    <location>
        <begin position="23"/>
        <end position="46"/>
    </location>
</feature>
<feature type="domain" description="Heme-copper oxidase subunit III family profile" evidence="9">
    <location>
        <begin position="1"/>
        <end position="200"/>
    </location>
</feature>
<dbReference type="EMBL" id="JARXIC010000009">
    <property type="protein sequence ID" value="MDQ8194257.1"/>
    <property type="molecule type" value="Genomic_DNA"/>
</dbReference>
<keyword evidence="4 7" id="KW-0812">Transmembrane</keyword>
<evidence type="ECO:0000256" key="4">
    <source>
        <dbReference type="ARBA" id="ARBA00022692"/>
    </source>
</evidence>
<reference evidence="10 11" key="1">
    <citation type="submission" date="2023-04" db="EMBL/GenBank/DDBJ databases">
        <title>A novel bacteria isolated from coastal sediment.</title>
        <authorList>
            <person name="Liu X.-J."/>
            <person name="Du Z.-J."/>
        </authorList>
    </citation>
    <scope>NUCLEOTIDE SEQUENCE [LARGE SCALE GENOMIC DNA]</scope>
    <source>
        <strain evidence="10 11">SDUM461004</strain>
    </source>
</reference>
<keyword evidence="11" id="KW-1185">Reference proteome</keyword>
<dbReference type="PROSITE" id="PS50253">
    <property type="entry name" value="COX3"/>
    <property type="match status" value="1"/>
</dbReference>
<dbReference type="SUPFAM" id="SSF81452">
    <property type="entry name" value="Cytochrome c oxidase subunit III-like"/>
    <property type="match status" value="1"/>
</dbReference>
<dbReference type="InterPro" id="IPR024791">
    <property type="entry name" value="Cyt_c/ubiquinol_Oxase_su3"/>
</dbReference>
<proteinExistence type="inferred from homology"/>
<dbReference type="PANTHER" id="PTHR11403">
    <property type="entry name" value="CYTOCHROME C OXIDASE SUBUNIT III"/>
    <property type="match status" value="1"/>
</dbReference>
<evidence type="ECO:0000256" key="2">
    <source>
        <dbReference type="ARBA" id="ARBA00010581"/>
    </source>
</evidence>
<dbReference type="Proteomes" id="UP001243717">
    <property type="component" value="Unassembled WGS sequence"/>
</dbReference>
<keyword evidence="5 8" id="KW-1133">Transmembrane helix</keyword>
<feature type="transmembrane region" description="Helical" evidence="8">
    <location>
        <begin position="140"/>
        <end position="159"/>
    </location>
</feature>
<evidence type="ECO:0000256" key="5">
    <source>
        <dbReference type="ARBA" id="ARBA00022989"/>
    </source>
</evidence>
<evidence type="ECO:0000256" key="3">
    <source>
        <dbReference type="ARBA" id="ARBA00022475"/>
    </source>
</evidence>
<evidence type="ECO:0000256" key="8">
    <source>
        <dbReference type="SAM" id="Phobius"/>
    </source>
</evidence>
<feature type="transmembrane region" description="Helical" evidence="8">
    <location>
        <begin position="66"/>
        <end position="86"/>
    </location>
</feature>
<keyword evidence="3" id="KW-1003">Cell membrane</keyword>
<evidence type="ECO:0000256" key="7">
    <source>
        <dbReference type="RuleBase" id="RU003376"/>
    </source>
</evidence>
<dbReference type="Gene3D" id="1.20.120.80">
    <property type="entry name" value="Cytochrome c oxidase, subunit III, four-helix bundle"/>
    <property type="match status" value="1"/>
</dbReference>
<comment type="similarity">
    <text evidence="2 7">Belongs to the cytochrome c oxidase subunit 3 family.</text>
</comment>
<gene>
    <name evidence="10" type="ORF">QEH59_07460</name>
</gene>
<dbReference type="PANTHER" id="PTHR11403:SF2">
    <property type="entry name" value="CYTOCHROME BO(3) UBIQUINOL OXIDASE SUBUNIT 3"/>
    <property type="match status" value="1"/>
</dbReference>
<evidence type="ECO:0000256" key="6">
    <source>
        <dbReference type="ARBA" id="ARBA00023136"/>
    </source>
</evidence>
<feature type="transmembrane region" description="Helical" evidence="8">
    <location>
        <begin position="98"/>
        <end position="120"/>
    </location>
</feature>
<sequence>MSENATAHQDDGHASLIIDNKKLLMWLFLGSDCMFFGTLISTHLIYRKLYPESFDPTTLFSLELTSFSTFILLMSSFLMALAVSAMHKGELKSFRRNVLGVIFFGLIFLGCQVYEFAHFVHAGLTLSTNTFGSTFYMMTGTHGVHVAIGVFWLICMYFYSHTGKMDAHESAVDVEIAGLYWHFVDIVWIVIFTAVYLIEFI</sequence>
<keyword evidence="6 8" id="KW-0472">Membrane</keyword>
<name>A0ABU1AHT8_9BACT</name>
<evidence type="ECO:0000259" key="9">
    <source>
        <dbReference type="PROSITE" id="PS50253"/>
    </source>
</evidence>